<accession>A0ABR3GQX4</accession>
<dbReference type="InterPro" id="IPR029063">
    <property type="entry name" value="SAM-dependent_MTases_sf"/>
</dbReference>
<evidence type="ECO:0000313" key="2">
    <source>
        <dbReference type="Proteomes" id="UP001447188"/>
    </source>
</evidence>
<dbReference type="CDD" id="cd02440">
    <property type="entry name" value="AdoMet_MTases"/>
    <property type="match status" value="1"/>
</dbReference>
<sequence>MRGELLLAPIGENPQKILDIGTGTGIWAIDVADRFPSAQVIGNDLSAIQPLWVPPNLQFEIDDLESEWTTGQASFDLIHVRYMMACVSDWPALFRKSYNGLKPGGYLESQEPTLRIFSDDGSLGPESPMARWSANMELAAGKFGKAGNIAHLTKGWMEDAGFVDVEEKIFRIPLGPWPKDKELKELGRWNLLSAMQGLDGFTMALFTRVLGQLQAWTKEEVHLFLMEIKAQLLDKKTHGYQNYHVVYGRKPEEGE</sequence>
<dbReference type="PANTHER" id="PTHR43591:SF10">
    <property type="entry name" value="ABC TRANSMEMBRANE TYPE-1 DOMAIN-CONTAINING PROTEIN-RELATED"/>
    <property type="match status" value="1"/>
</dbReference>
<name>A0ABR3GQX4_9PEZI</name>
<keyword evidence="2" id="KW-1185">Reference proteome</keyword>
<protein>
    <recommendedName>
        <fullName evidence="3">Methyltransferase</fullName>
    </recommendedName>
</protein>
<evidence type="ECO:0000313" key="1">
    <source>
        <dbReference type="EMBL" id="KAL0638309.1"/>
    </source>
</evidence>
<dbReference type="Pfam" id="PF13489">
    <property type="entry name" value="Methyltransf_23"/>
    <property type="match status" value="1"/>
</dbReference>
<dbReference type="PANTHER" id="PTHR43591">
    <property type="entry name" value="METHYLTRANSFERASE"/>
    <property type="match status" value="1"/>
</dbReference>
<dbReference type="Proteomes" id="UP001447188">
    <property type="component" value="Unassembled WGS sequence"/>
</dbReference>
<organism evidence="1 2">
    <name type="scientific">Discina gigas</name>
    <dbReference type="NCBI Taxonomy" id="1032678"/>
    <lineage>
        <taxon>Eukaryota</taxon>
        <taxon>Fungi</taxon>
        <taxon>Dikarya</taxon>
        <taxon>Ascomycota</taxon>
        <taxon>Pezizomycotina</taxon>
        <taxon>Pezizomycetes</taxon>
        <taxon>Pezizales</taxon>
        <taxon>Discinaceae</taxon>
        <taxon>Discina</taxon>
    </lineage>
</organism>
<reference evidence="1 2" key="1">
    <citation type="submission" date="2024-02" db="EMBL/GenBank/DDBJ databases">
        <title>Discinaceae phylogenomics.</title>
        <authorList>
            <person name="Dirks A.C."/>
            <person name="James T.Y."/>
        </authorList>
    </citation>
    <scope>NUCLEOTIDE SEQUENCE [LARGE SCALE GENOMIC DNA]</scope>
    <source>
        <strain evidence="1 2">ACD0624</strain>
    </source>
</reference>
<proteinExistence type="predicted"/>
<dbReference type="SUPFAM" id="SSF53335">
    <property type="entry name" value="S-adenosyl-L-methionine-dependent methyltransferases"/>
    <property type="match status" value="1"/>
</dbReference>
<comment type="caution">
    <text evidence="1">The sequence shown here is derived from an EMBL/GenBank/DDBJ whole genome shotgun (WGS) entry which is preliminary data.</text>
</comment>
<gene>
    <name evidence="1" type="ORF">Q9L58_002611</name>
</gene>
<dbReference type="EMBL" id="JBBBZM010000023">
    <property type="protein sequence ID" value="KAL0638309.1"/>
    <property type="molecule type" value="Genomic_DNA"/>
</dbReference>
<dbReference type="Gene3D" id="3.40.50.150">
    <property type="entry name" value="Vaccinia Virus protein VP39"/>
    <property type="match status" value="1"/>
</dbReference>
<evidence type="ECO:0008006" key="3">
    <source>
        <dbReference type="Google" id="ProtNLM"/>
    </source>
</evidence>